<proteinExistence type="predicted"/>
<evidence type="ECO:0000313" key="2">
    <source>
        <dbReference type="Proteomes" id="UP001524383"/>
    </source>
</evidence>
<organism evidence="1 2">
    <name type="scientific">Methanocalculus taiwanensis</name>
    <dbReference type="NCBI Taxonomy" id="106207"/>
    <lineage>
        <taxon>Archaea</taxon>
        <taxon>Methanobacteriati</taxon>
        <taxon>Methanobacteriota</taxon>
        <taxon>Stenosarchaea group</taxon>
        <taxon>Methanomicrobia</taxon>
        <taxon>Methanomicrobiales</taxon>
        <taxon>Methanocalculaceae</taxon>
        <taxon>Methanocalculus</taxon>
    </lineage>
</organism>
<protein>
    <submittedName>
        <fullName evidence="1">DUF1959 domain-containing protein</fullName>
    </submittedName>
</protein>
<dbReference type="RefSeq" id="WP_255331589.1">
    <property type="nucleotide sequence ID" value="NZ_VOTZ01000002.1"/>
</dbReference>
<comment type="caution">
    <text evidence="1">The sequence shown here is derived from an EMBL/GenBank/DDBJ whole genome shotgun (WGS) entry which is preliminary data.</text>
</comment>
<dbReference type="Gene3D" id="1.10.3070.10">
    <property type="entry name" value="EhaM-like"/>
    <property type="match status" value="1"/>
</dbReference>
<evidence type="ECO:0000313" key="1">
    <source>
        <dbReference type="EMBL" id="MCQ1537681.1"/>
    </source>
</evidence>
<dbReference type="InterPro" id="IPR036606">
    <property type="entry name" value="EhaM-like_sf"/>
</dbReference>
<gene>
    <name evidence="1" type="ORF">FTO68_01570</name>
</gene>
<name>A0ABD4TG27_9EURY</name>
<reference evidence="1 2" key="1">
    <citation type="submission" date="2019-08" db="EMBL/GenBank/DDBJ databases">
        <authorList>
            <person name="Chen S.-C."/>
            <person name="Lai M.-C."/>
            <person name="You Y.-T."/>
        </authorList>
    </citation>
    <scope>NUCLEOTIDE SEQUENCE [LARGE SCALE GENOMIC DNA]</scope>
    <source>
        <strain evidence="1 2">P2F9704a</strain>
    </source>
</reference>
<keyword evidence="2" id="KW-1185">Reference proteome</keyword>
<accession>A0ABD4TG27</accession>
<dbReference type="SUPFAM" id="SSF101332">
    <property type="entry name" value="Hypothetical protein MTH393"/>
    <property type="match status" value="1"/>
</dbReference>
<sequence>MNKYLYEKDLRQMKLIILESRRHDAVVLELAATLGIKRQQLRKILIERSDMMFLENLPARCDVAREAGDDTERLLGIPLLTQAFCLISKEDGVLIKEQYLRRIQDGIKHEAAVSEARMEMMELIRS</sequence>
<dbReference type="InterPro" id="IPR012056">
    <property type="entry name" value="NiFe_EhaM"/>
</dbReference>
<dbReference type="Pfam" id="PF09218">
    <property type="entry name" value="EhaM"/>
    <property type="match status" value="1"/>
</dbReference>
<dbReference type="Proteomes" id="UP001524383">
    <property type="component" value="Unassembled WGS sequence"/>
</dbReference>
<dbReference type="AlphaFoldDB" id="A0ABD4TG27"/>
<dbReference type="EMBL" id="VOTZ01000002">
    <property type="protein sequence ID" value="MCQ1537681.1"/>
    <property type="molecule type" value="Genomic_DNA"/>
</dbReference>